<keyword evidence="2" id="KW-1185">Reference proteome</keyword>
<protein>
    <recommendedName>
        <fullName evidence="3">F-box domain-containing protein</fullName>
    </recommendedName>
</protein>
<name>A0AAV9VWK4_9PEZI</name>
<proteinExistence type="predicted"/>
<dbReference type="AlphaFoldDB" id="A0AAV9VWK4"/>
<evidence type="ECO:0000313" key="1">
    <source>
        <dbReference type="EMBL" id="KAK6496761.1"/>
    </source>
</evidence>
<gene>
    <name evidence="1" type="ORF">TWF481_001749</name>
</gene>
<organism evidence="1 2">
    <name type="scientific">Arthrobotrys musiformis</name>
    <dbReference type="NCBI Taxonomy" id="47236"/>
    <lineage>
        <taxon>Eukaryota</taxon>
        <taxon>Fungi</taxon>
        <taxon>Dikarya</taxon>
        <taxon>Ascomycota</taxon>
        <taxon>Pezizomycotina</taxon>
        <taxon>Orbiliomycetes</taxon>
        <taxon>Orbiliales</taxon>
        <taxon>Orbiliaceae</taxon>
        <taxon>Arthrobotrys</taxon>
    </lineage>
</organism>
<comment type="caution">
    <text evidence="1">The sequence shown here is derived from an EMBL/GenBank/DDBJ whole genome shotgun (WGS) entry which is preliminary data.</text>
</comment>
<reference evidence="1 2" key="1">
    <citation type="submission" date="2023-08" db="EMBL/GenBank/DDBJ databases">
        <authorList>
            <person name="Palmer J.M."/>
        </authorList>
    </citation>
    <scope>NUCLEOTIDE SEQUENCE [LARGE SCALE GENOMIC DNA]</scope>
    <source>
        <strain evidence="1 2">TWF481</strain>
    </source>
</reference>
<evidence type="ECO:0000313" key="2">
    <source>
        <dbReference type="Proteomes" id="UP001370758"/>
    </source>
</evidence>
<evidence type="ECO:0008006" key="3">
    <source>
        <dbReference type="Google" id="ProtNLM"/>
    </source>
</evidence>
<sequence length="472" mass="50722">MPLVGCMICGARIITGLTSIPGRPWLTYVRFLTFDDGLPPRISKYGCLVNTAGGLEPEVYDPDHRVYIRTGARVGPFFGEGYDGRCYAVHDSCWKKLVEVAEGFGGMVDGVVGVLVGVFEAGLVVRDGEFRLGFGHGFGGVEGYWERMRRGGVDEGEYLEVRPWGFDGRGVGDGVGGLKGELEGKGVDLGVVLREGGYWVPVLDGLPVEIMIRVLEFMGGDEVIHFGAVGVKRRVKVPEGLWRREFSARGEVGWAVTGDFWKGREDLSWFERYLDVRGGIKAGDAGLKNLGRVFGICEQLLDVAFDVCRARVEGVEGGGCTVRERAFGVVIPAGRKGVERYLRLERFKATGVMVSYTGSGKMRFVSGMRFLPGGEGVGIVNVEDEVYVELFSKVPGVMVLAARFGEFGITGITTTAADGGLEGSEGVPGQGMHTRVTGFRTGPDGVDIGGVSVSIDAYKMTALGIDCGSFIS</sequence>
<dbReference type="Proteomes" id="UP001370758">
    <property type="component" value="Unassembled WGS sequence"/>
</dbReference>
<accession>A0AAV9VWK4</accession>
<dbReference type="EMBL" id="JAVHJL010000010">
    <property type="protein sequence ID" value="KAK6496761.1"/>
    <property type="molecule type" value="Genomic_DNA"/>
</dbReference>